<dbReference type="InterPro" id="IPR029052">
    <property type="entry name" value="Metallo-depent_PP-like"/>
</dbReference>
<evidence type="ECO:0000256" key="1">
    <source>
        <dbReference type="SAM" id="Phobius"/>
    </source>
</evidence>
<dbReference type="InterPro" id="IPR051158">
    <property type="entry name" value="Metallophosphoesterase_sf"/>
</dbReference>
<accession>A0ABN1J993</accession>
<dbReference type="SUPFAM" id="SSF56300">
    <property type="entry name" value="Metallo-dependent phosphatases"/>
    <property type="match status" value="1"/>
</dbReference>
<dbReference type="Gene3D" id="3.60.21.10">
    <property type="match status" value="1"/>
</dbReference>
<dbReference type="CDD" id="cd07385">
    <property type="entry name" value="MPP_YkuE_C"/>
    <property type="match status" value="1"/>
</dbReference>
<dbReference type="EMBL" id="BAAACG010000001">
    <property type="protein sequence ID" value="GAA0732784.1"/>
    <property type="molecule type" value="Genomic_DNA"/>
</dbReference>
<keyword evidence="1" id="KW-0472">Membrane</keyword>
<evidence type="ECO:0000259" key="2">
    <source>
        <dbReference type="Pfam" id="PF00149"/>
    </source>
</evidence>
<feature type="domain" description="Calcineurin-like phosphoesterase" evidence="2">
    <location>
        <begin position="48"/>
        <end position="215"/>
    </location>
</feature>
<keyword evidence="1" id="KW-1133">Transmembrane helix</keyword>
<sequence length="277" mass="31218">MTKLFKGILIAIICGVLVLVYSLYIEPKILVNHEYDLNKEKSGESQNIKVVQLSDIHISENYTEKQLEKMVEKVNKLEPDIITFTGDLFDNYSKYGPVKETVEALGKLKAKYGKYSVWGNRDYGGGASRQYENIMRDSGFTLLKNEGVNIHIENGKKIFIGGLDDALLGNLDVDNALRKMKKDSDYKIMLMHEPDKADVLKDSELNLILAGHSHGGQVKIPLLKRTKTALAKKYISGFYTINEKTQLKLYVNTGIGTTRIPVRFMVPPEISIFNIAI</sequence>
<reference evidence="3 4" key="1">
    <citation type="journal article" date="2019" name="Int. J. Syst. Evol. Microbiol.">
        <title>The Global Catalogue of Microorganisms (GCM) 10K type strain sequencing project: providing services to taxonomists for standard genome sequencing and annotation.</title>
        <authorList>
            <consortium name="The Broad Institute Genomics Platform"/>
            <consortium name="The Broad Institute Genome Sequencing Center for Infectious Disease"/>
            <person name="Wu L."/>
            <person name="Ma J."/>
        </authorList>
    </citation>
    <scope>NUCLEOTIDE SEQUENCE [LARGE SCALE GENOMIC DNA]</scope>
    <source>
        <strain evidence="3 4">JCM 1407</strain>
    </source>
</reference>
<comment type="caution">
    <text evidence="3">The sequence shown here is derived from an EMBL/GenBank/DDBJ whole genome shotgun (WGS) entry which is preliminary data.</text>
</comment>
<dbReference type="InterPro" id="IPR004843">
    <property type="entry name" value="Calcineurin-like_PHP"/>
</dbReference>
<organism evidence="3 4">
    <name type="scientific">Clostridium oceanicum</name>
    <dbReference type="NCBI Taxonomy" id="1543"/>
    <lineage>
        <taxon>Bacteria</taxon>
        <taxon>Bacillati</taxon>
        <taxon>Bacillota</taxon>
        <taxon>Clostridia</taxon>
        <taxon>Eubacteriales</taxon>
        <taxon>Clostridiaceae</taxon>
        <taxon>Clostridium</taxon>
    </lineage>
</organism>
<dbReference type="PANTHER" id="PTHR31302:SF25">
    <property type="entry name" value="PHOSPHOESTERASE"/>
    <property type="match status" value="1"/>
</dbReference>
<keyword evidence="4" id="KW-1185">Reference proteome</keyword>
<dbReference type="Pfam" id="PF00149">
    <property type="entry name" value="Metallophos"/>
    <property type="match status" value="1"/>
</dbReference>
<dbReference type="PANTHER" id="PTHR31302">
    <property type="entry name" value="TRANSMEMBRANE PROTEIN WITH METALLOPHOSPHOESTERASE DOMAIN-RELATED"/>
    <property type="match status" value="1"/>
</dbReference>
<evidence type="ECO:0000313" key="4">
    <source>
        <dbReference type="Proteomes" id="UP001501510"/>
    </source>
</evidence>
<dbReference type="RefSeq" id="WP_343758095.1">
    <property type="nucleotide sequence ID" value="NZ_BAAACG010000001.1"/>
</dbReference>
<name>A0ABN1J993_9CLOT</name>
<protein>
    <submittedName>
        <fullName evidence="3">Metallophosphoesterase</fullName>
    </submittedName>
</protein>
<feature type="transmembrane region" description="Helical" evidence="1">
    <location>
        <begin position="7"/>
        <end position="25"/>
    </location>
</feature>
<proteinExistence type="predicted"/>
<dbReference type="Proteomes" id="UP001501510">
    <property type="component" value="Unassembled WGS sequence"/>
</dbReference>
<gene>
    <name evidence="3" type="ORF">GCM10008906_02850</name>
</gene>
<keyword evidence="1" id="KW-0812">Transmembrane</keyword>
<evidence type="ECO:0000313" key="3">
    <source>
        <dbReference type="EMBL" id="GAA0732784.1"/>
    </source>
</evidence>